<dbReference type="GO" id="GO:0033615">
    <property type="term" value="P:mitochondrial proton-transporting ATP synthase complex assembly"/>
    <property type="evidence" value="ECO:0007669"/>
    <property type="project" value="TreeGrafter"/>
</dbReference>
<keyword evidence="4 8" id="KW-0645">Protease</keyword>
<evidence type="ECO:0000313" key="10">
    <source>
        <dbReference type="Proteomes" id="UP001152885"/>
    </source>
</evidence>
<dbReference type="PANTHER" id="PTHR21711:SF0">
    <property type="entry name" value="MITOCHONDRIAL INNER MEMBRANE PROTEASE ATP23 HOMOLOG"/>
    <property type="match status" value="1"/>
</dbReference>
<dbReference type="OrthoDB" id="285308at2759"/>
<dbReference type="InterPro" id="IPR019165">
    <property type="entry name" value="Peptidase_M76_ATP23"/>
</dbReference>
<organism evidence="9 10">
    <name type="scientific">Candida verbasci</name>
    <dbReference type="NCBI Taxonomy" id="1227364"/>
    <lineage>
        <taxon>Eukaryota</taxon>
        <taxon>Fungi</taxon>
        <taxon>Dikarya</taxon>
        <taxon>Ascomycota</taxon>
        <taxon>Saccharomycotina</taxon>
        <taxon>Pichiomycetes</taxon>
        <taxon>Debaryomycetaceae</taxon>
        <taxon>Candida/Lodderomyces clade</taxon>
        <taxon>Candida</taxon>
    </lineage>
</organism>
<evidence type="ECO:0000256" key="1">
    <source>
        <dbReference type="ARBA" id="ARBA00004137"/>
    </source>
</evidence>
<dbReference type="PANTHER" id="PTHR21711">
    <property type="entry name" value="MITOCHONDRIAL INNER MEMBRANE PROTEASE"/>
    <property type="match status" value="1"/>
</dbReference>
<keyword evidence="8" id="KW-0472">Membrane</keyword>
<comment type="subcellular location">
    <subcellularLocation>
        <location evidence="1 8">Mitochondrion inner membrane</location>
        <topology evidence="1 8">Peripheral membrane protein</topology>
        <orientation evidence="1 8">Intermembrane side</orientation>
    </subcellularLocation>
</comment>
<dbReference type="GO" id="GO:0034982">
    <property type="term" value="P:mitochondrial protein processing"/>
    <property type="evidence" value="ECO:0007669"/>
    <property type="project" value="TreeGrafter"/>
</dbReference>
<dbReference type="GO" id="GO:0005743">
    <property type="term" value="C:mitochondrial inner membrane"/>
    <property type="evidence" value="ECO:0007669"/>
    <property type="project" value="UniProtKB-SubCell"/>
</dbReference>
<evidence type="ECO:0000256" key="4">
    <source>
        <dbReference type="ARBA" id="ARBA00022670"/>
    </source>
</evidence>
<evidence type="ECO:0000256" key="5">
    <source>
        <dbReference type="ARBA" id="ARBA00022723"/>
    </source>
</evidence>
<evidence type="ECO:0000256" key="7">
    <source>
        <dbReference type="ARBA" id="ARBA00023049"/>
    </source>
</evidence>
<evidence type="ECO:0000313" key="9">
    <source>
        <dbReference type="EMBL" id="CAI5758091.1"/>
    </source>
</evidence>
<sequence length="244" mass="29039">MTISSTKTLEEKYGDLELSPSSQIHGFEWWRRTLEYHTGLGPTFHNQKLKNQFEYDYVYRNLPAKCSNCYQYRDWILKYSPSVNFMMDHIKKLNKQQKDIINKENIVCGPCDFTKTGGFNPQFGILLCSNWIRNKYELEDILTHELIHVYDYLKFNMSYDNLRHHACTEIRASMLSGECRIWNEIFKSGLGNFGKKFQQCIKRKAILSVEQNPKCENHEQAEKIVNLVWNSCFNDTRPFERVYR</sequence>
<keyword evidence="7 8" id="KW-0482">Metalloprotease</keyword>
<evidence type="ECO:0000256" key="8">
    <source>
        <dbReference type="RuleBase" id="RU364057"/>
    </source>
</evidence>
<accession>A0A9W4TW08</accession>
<comment type="function">
    <text evidence="8">Has a dual role in the assembly of mitochondrial ATPase.</text>
</comment>
<dbReference type="Pfam" id="PF09768">
    <property type="entry name" value="Peptidase_M76"/>
    <property type="match status" value="1"/>
</dbReference>
<keyword evidence="8" id="KW-0999">Mitochondrion inner membrane</keyword>
<keyword evidence="5 8" id="KW-0479">Metal-binding</keyword>
<evidence type="ECO:0000256" key="3">
    <source>
        <dbReference type="ARBA" id="ARBA00014615"/>
    </source>
</evidence>
<dbReference type="EC" id="3.4.24.-" evidence="8"/>
<reference evidence="9" key="1">
    <citation type="submission" date="2022-12" db="EMBL/GenBank/DDBJ databases">
        <authorList>
            <person name="Brejova B."/>
        </authorList>
    </citation>
    <scope>NUCLEOTIDE SEQUENCE</scope>
</reference>
<dbReference type="GO" id="GO:0004222">
    <property type="term" value="F:metalloendopeptidase activity"/>
    <property type="evidence" value="ECO:0007669"/>
    <property type="project" value="InterPro"/>
</dbReference>
<dbReference type="GO" id="GO:0046872">
    <property type="term" value="F:metal ion binding"/>
    <property type="evidence" value="ECO:0007669"/>
    <property type="project" value="UniProtKB-KW"/>
</dbReference>
<protein>
    <recommendedName>
        <fullName evidence="3 8">Mitochondrial inner membrane protease ATP23</fullName>
        <ecNumber evidence="8">3.4.24.-</ecNumber>
    </recommendedName>
</protein>
<keyword evidence="10" id="KW-1185">Reference proteome</keyword>
<comment type="similarity">
    <text evidence="2 8">Belongs to the peptidase M76 family.</text>
</comment>
<keyword evidence="6 8" id="KW-0378">Hydrolase</keyword>
<evidence type="ECO:0000256" key="6">
    <source>
        <dbReference type="ARBA" id="ARBA00022801"/>
    </source>
</evidence>
<dbReference type="AlphaFoldDB" id="A0A9W4TW08"/>
<dbReference type="Proteomes" id="UP001152885">
    <property type="component" value="Unassembled WGS sequence"/>
</dbReference>
<name>A0A9W4TW08_9ASCO</name>
<keyword evidence="8" id="KW-0496">Mitochondrion</keyword>
<evidence type="ECO:0000256" key="2">
    <source>
        <dbReference type="ARBA" id="ARBA00009915"/>
    </source>
</evidence>
<comment type="caution">
    <text evidence="9">The sequence shown here is derived from an EMBL/GenBank/DDBJ whole genome shotgun (WGS) entry which is preliminary data.</text>
</comment>
<proteinExistence type="inferred from homology"/>
<dbReference type="EMBL" id="CANTUO010000002">
    <property type="protein sequence ID" value="CAI5758091.1"/>
    <property type="molecule type" value="Genomic_DNA"/>
</dbReference>
<gene>
    <name evidence="9" type="ORF">CANVERA_P2604</name>
</gene>